<dbReference type="EMBL" id="AZIM01000100">
    <property type="protein sequence ID" value="ETE73382.1"/>
    <property type="molecule type" value="Genomic_DNA"/>
</dbReference>
<dbReference type="FunFam" id="3.40.50.300:FF:000805">
    <property type="entry name" value="ATP-dependent DNA helicase PIF1"/>
    <property type="match status" value="1"/>
</dbReference>
<evidence type="ECO:0000256" key="3">
    <source>
        <dbReference type="SAM" id="Coils"/>
    </source>
</evidence>
<dbReference type="Proteomes" id="UP000018936">
    <property type="component" value="Unassembled WGS sequence"/>
</dbReference>
<sequence length="934" mass="104517">MNFCHFCSMCLEAKSKHLKKQSKMPPIAMEQELSLSSDSEESVIADQELQEAFAKGSLKPGLNIVLEGRPKAFNNVDGLKRCLSEFQRNLSWVERLDITSPLETNVTGAASKNTVEKDSVDPEDDFKREMNFYHQAQASVLEALPRLHHFKIPTRRPDDYFAEMAKSDQQMQKIREKLKSKKEAMEKSEKAKQLRALRKYGKQVQIDVLQKRQKEKSTMLNAVKKYQKGESLPSHLSILEKEPNAKRRYKNQKFGFGGRKKGSKWNTKESYNDVSSFRASKAHNKGTGKAGKRGAKAPQSSHVPADFSAPTWEVQPIIVPVDTDLMRPAEDSELDGRIRCTVAVEHLGAAAAPNRRLLRDAWVTLGRNEFRELVLQVAGPGRLQNFPLRQNEMRLFTRFVKDGKSSIRLGPAGSDCVQLLLSNCPPDRLRRFVQTLRVKFEATQQGRRPVAERTRLLSSLPRTFDTVSPVQARDLQQANARGALANVTATPTKGQALRCGSRKRPMESVDGRQMTEEKQVKKPWLMGSRATLSQEQSRVLNAVLSGKNVFFTGSAGTGKSYLLKKIVASFPPNGTYVTASTGVAACQIGGITLHAFAGIGSGKAPLHQCLELAQRPGVRQQWLNCRCLIIDEISMVEGELFDKLEAVARDVRKCQDPFGGIQLIICGDFLQLPPVAKDHRQPKFCFQAKSWRKCIHLNMELTEVRRQTDKEFISLLNAVRLGRCTEEVTRLLTQTVMQKVERNGILATRLCTHKDDVEFTNTMQLQQLSGQLRSFKAVDSDPMLAKTLDAQCPVKSMIELKEGAQVMLTKNLDVSQGLVNGARGVVIGFETEGKGWFLTGTLWMISSWGMSLDCAEVSLARVFESGQAYVALSRARSLASLRVLDFEAKVVIANPCALQFYKELKRDQFLDQASLHSYIHADKENEIVKGAFTA</sequence>
<keyword evidence="2" id="KW-0547">Nucleotide-binding</keyword>
<organism evidence="6 7">
    <name type="scientific">Ophiophagus hannah</name>
    <name type="common">King cobra</name>
    <name type="synonym">Naja hannah</name>
    <dbReference type="NCBI Taxonomy" id="8665"/>
    <lineage>
        <taxon>Eukaryota</taxon>
        <taxon>Metazoa</taxon>
        <taxon>Chordata</taxon>
        <taxon>Craniata</taxon>
        <taxon>Vertebrata</taxon>
        <taxon>Euteleostomi</taxon>
        <taxon>Lepidosauria</taxon>
        <taxon>Squamata</taxon>
        <taxon>Bifurcata</taxon>
        <taxon>Unidentata</taxon>
        <taxon>Episquamata</taxon>
        <taxon>Toxicofera</taxon>
        <taxon>Serpentes</taxon>
        <taxon>Colubroidea</taxon>
        <taxon>Elapidae</taxon>
        <taxon>Elapinae</taxon>
        <taxon>Ophiophagus</taxon>
    </lineage>
</organism>
<dbReference type="Pfam" id="PF25344">
    <property type="entry name" value="PH_LRR1"/>
    <property type="match status" value="1"/>
</dbReference>
<dbReference type="Pfam" id="PF05970">
    <property type="entry name" value="PIF1"/>
    <property type="match status" value="1"/>
</dbReference>
<dbReference type="EC" id="5.6.2.3" evidence="2"/>
<comment type="similarity">
    <text evidence="2">Belongs to the helicase family.</text>
</comment>
<dbReference type="GO" id="GO:0006281">
    <property type="term" value="P:DNA repair"/>
    <property type="evidence" value="ECO:0007669"/>
    <property type="project" value="UniProtKB-KW"/>
</dbReference>
<feature type="domain" description="AAA+ ATPase" evidence="5">
    <location>
        <begin position="545"/>
        <end position="833"/>
    </location>
</feature>
<reference evidence="6 7" key="1">
    <citation type="journal article" date="2013" name="Proc. Natl. Acad. Sci. U.S.A.">
        <title>The king cobra genome reveals dynamic gene evolution and adaptation in the snake venom system.</title>
        <authorList>
            <person name="Vonk F.J."/>
            <person name="Casewell N.R."/>
            <person name="Henkel C.V."/>
            <person name="Heimberg A.M."/>
            <person name="Jansen H.J."/>
            <person name="McCleary R.J."/>
            <person name="Kerkkamp H.M."/>
            <person name="Vos R.A."/>
            <person name="Guerreiro I."/>
            <person name="Calvete J.J."/>
            <person name="Wuster W."/>
            <person name="Woods A.E."/>
            <person name="Logan J.M."/>
            <person name="Harrison R.A."/>
            <person name="Castoe T.A."/>
            <person name="de Koning A.P."/>
            <person name="Pollock D.D."/>
            <person name="Yandell M."/>
            <person name="Calderon D."/>
            <person name="Renjifo C."/>
            <person name="Currier R.B."/>
            <person name="Salgado D."/>
            <person name="Pla D."/>
            <person name="Sanz L."/>
            <person name="Hyder A.S."/>
            <person name="Ribeiro J.M."/>
            <person name="Arntzen J.W."/>
            <person name="van den Thillart G.E."/>
            <person name="Boetzer M."/>
            <person name="Pirovano W."/>
            <person name="Dirks R.P."/>
            <person name="Spaink H.P."/>
            <person name="Duboule D."/>
            <person name="McGlinn E."/>
            <person name="Kini R.M."/>
            <person name="Richardson M.K."/>
        </authorList>
    </citation>
    <scope>NUCLEOTIDE SEQUENCE</scope>
    <source>
        <tissue evidence="6">Blood</tissue>
    </source>
</reference>
<dbReference type="Gene3D" id="3.40.50.300">
    <property type="entry name" value="P-loop containing nucleotide triphosphate hydrolases"/>
    <property type="match status" value="1"/>
</dbReference>
<dbReference type="GO" id="GO:0016887">
    <property type="term" value="F:ATP hydrolysis activity"/>
    <property type="evidence" value="ECO:0007669"/>
    <property type="project" value="RHEA"/>
</dbReference>
<keyword evidence="2" id="KW-0234">DNA repair</keyword>
<comment type="caution">
    <text evidence="6">The sequence shown here is derived from an EMBL/GenBank/DDBJ whole genome shotgun (WGS) entry which is preliminary data.</text>
</comment>
<keyword evidence="3" id="KW-0175">Coiled coil</keyword>
<feature type="compositionally biased region" description="Basic and acidic residues" evidence="4">
    <location>
        <begin position="504"/>
        <end position="520"/>
    </location>
</feature>
<dbReference type="GO" id="GO:0043139">
    <property type="term" value="F:5'-3' DNA helicase activity"/>
    <property type="evidence" value="ECO:0007669"/>
    <property type="project" value="UniProtKB-EC"/>
</dbReference>
<dbReference type="InterPro" id="IPR051055">
    <property type="entry name" value="PIF1_helicase"/>
</dbReference>
<evidence type="ECO:0000313" key="7">
    <source>
        <dbReference type="Proteomes" id="UP000018936"/>
    </source>
</evidence>
<evidence type="ECO:0000256" key="4">
    <source>
        <dbReference type="SAM" id="MobiDB-lite"/>
    </source>
</evidence>
<feature type="compositionally biased region" description="Basic residues" evidence="4">
    <location>
        <begin position="280"/>
        <end position="295"/>
    </location>
</feature>
<dbReference type="AlphaFoldDB" id="V8PHK8"/>
<evidence type="ECO:0000256" key="2">
    <source>
        <dbReference type="RuleBase" id="RU363044"/>
    </source>
</evidence>
<keyword evidence="2" id="KW-0233">DNA recombination</keyword>
<accession>V8PHK8</accession>
<evidence type="ECO:0000313" key="6">
    <source>
        <dbReference type="EMBL" id="ETE73382.1"/>
    </source>
</evidence>
<evidence type="ECO:0000256" key="1">
    <source>
        <dbReference type="ARBA" id="ARBA00023242"/>
    </source>
</evidence>
<dbReference type="GO" id="GO:0006310">
    <property type="term" value="P:DNA recombination"/>
    <property type="evidence" value="ECO:0007669"/>
    <property type="project" value="UniProtKB-KW"/>
</dbReference>
<dbReference type="GO" id="GO:0000723">
    <property type="term" value="P:telomere maintenance"/>
    <property type="evidence" value="ECO:0007669"/>
    <property type="project" value="InterPro"/>
</dbReference>
<keyword evidence="2 6" id="KW-0347">Helicase</keyword>
<dbReference type="PANTHER" id="PTHR47642:SF7">
    <property type="entry name" value="ATP-DEPENDENT DNA HELICASE PIF1"/>
    <property type="match status" value="1"/>
</dbReference>
<keyword evidence="2" id="KW-0227">DNA damage</keyword>
<dbReference type="Pfam" id="PF21530">
    <property type="entry name" value="Pif1_2B_dom"/>
    <property type="match status" value="1"/>
</dbReference>
<dbReference type="InterPro" id="IPR008610">
    <property type="entry name" value="Ebp2"/>
</dbReference>
<keyword evidence="7" id="KW-1185">Reference proteome</keyword>
<comment type="cofactor">
    <cofactor evidence="2">
        <name>Mg(2+)</name>
        <dbReference type="ChEBI" id="CHEBI:18420"/>
    </cofactor>
</comment>
<dbReference type="GO" id="GO:0005524">
    <property type="term" value="F:ATP binding"/>
    <property type="evidence" value="ECO:0007669"/>
    <property type="project" value="UniProtKB-KW"/>
</dbReference>
<dbReference type="OrthoDB" id="272985at2759"/>
<dbReference type="InterPro" id="IPR010285">
    <property type="entry name" value="DNA_helicase_pif1-like_DEAD"/>
</dbReference>
<dbReference type="SMART" id="SM00382">
    <property type="entry name" value="AAA"/>
    <property type="match status" value="1"/>
</dbReference>
<proteinExistence type="inferred from homology"/>
<gene>
    <name evidence="6" type="primary">pif1</name>
    <name evidence="6" type="ORF">L345_00779</name>
</gene>
<dbReference type="SUPFAM" id="SSF52540">
    <property type="entry name" value="P-loop containing nucleoside triphosphate hydrolases"/>
    <property type="match status" value="2"/>
</dbReference>
<name>V8PHK8_OPHHA</name>
<keyword evidence="1" id="KW-0539">Nucleus</keyword>
<dbReference type="InterPro" id="IPR057437">
    <property type="entry name" value="PIF1/LRR1_PH"/>
</dbReference>
<protein>
    <recommendedName>
        <fullName evidence="2">ATP-dependent DNA helicase</fullName>
        <ecNumber evidence="2">5.6.2.3</ecNumber>
    </recommendedName>
</protein>
<keyword evidence="2" id="KW-0067">ATP-binding</keyword>
<dbReference type="PANTHER" id="PTHR47642">
    <property type="entry name" value="ATP-DEPENDENT DNA HELICASE"/>
    <property type="match status" value="1"/>
</dbReference>
<feature type="non-terminal residue" evidence="6">
    <location>
        <position position="1"/>
    </location>
</feature>
<dbReference type="InterPro" id="IPR049163">
    <property type="entry name" value="Pif1-like_2B_dom"/>
</dbReference>
<comment type="catalytic activity">
    <reaction evidence="2">
        <text>ATP + H2O = ADP + phosphate + H(+)</text>
        <dbReference type="Rhea" id="RHEA:13065"/>
        <dbReference type="ChEBI" id="CHEBI:15377"/>
        <dbReference type="ChEBI" id="CHEBI:15378"/>
        <dbReference type="ChEBI" id="CHEBI:30616"/>
        <dbReference type="ChEBI" id="CHEBI:43474"/>
        <dbReference type="ChEBI" id="CHEBI:456216"/>
        <dbReference type="EC" id="5.6.2.3"/>
    </reaction>
</comment>
<keyword evidence="2" id="KW-0378">Hydrolase</keyword>
<feature type="region of interest" description="Disordered" evidence="4">
    <location>
        <begin position="500"/>
        <end position="520"/>
    </location>
</feature>
<dbReference type="InterPro" id="IPR003593">
    <property type="entry name" value="AAA+_ATPase"/>
</dbReference>
<evidence type="ECO:0000259" key="5">
    <source>
        <dbReference type="SMART" id="SM00382"/>
    </source>
</evidence>
<dbReference type="Pfam" id="PF05890">
    <property type="entry name" value="Ebp2"/>
    <property type="match status" value="1"/>
</dbReference>
<dbReference type="CDD" id="cd18037">
    <property type="entry name" value="DEXSc_Pif1_like"/>
    <property type="match status" value="1"/>
</dbReference>
<dbReference type="InterPro" id="IPR027417">
    <property type="entry name" value="P-loop_NTPase"/>
</dbReference>
<feature type="region of interest" description="Disordered" evidence="4">
    <location>
        <begin position="276"/>
        <end position="306"/>
    </location>
</feature>
<feature type="coiled-coil region" evidence="3">
    <location>
        <begin position="164"/>
        <end position="191"/>
    </location>
</feature>